<gene>
    <name evidence="1" type="primary">STK40</name>
    <name evidence="1" type="ORF">CEXT_295881</name>
</gene>
<dbReference type="AlphaFoldDB" id="A0AAV4TDV9"/>
<protein>
    <submittedName>
        <fullName evidence="1">Uncharacterized protein</fullName>
    </submittedName>
</protein>
<evidence type="ECO:0000313" key="2">
    <source>
        <dbReference type="Proteomes" id="UP001054945"/>
    </source>
</evidence>
<proteinExistence type="predicted"/>
<accession>A0AAV4TDV9</accession>
<name>A0AAV4TDV9_CAEEX</name>
<reference evidence="1 2" key="1">
    <citation type="submission" date="2021-06" db="EMBL/GenBank/DDBJ databases">
        <title>Caerostris extrusa draft genome.</title>
        <authorList>
            <person name="Kono N."/>
            <person name="Arakawa K."/>
        </authorList>
    </citation>
    <scope>NUCLEOTIDE SEQUENCE [LARGE SCALE GENOMIC DNA]</scope>
</reference>
<sequence>MRQPEYLLGPRLRNSPVKSIVVYSENSWHRRLYTLKILPIKDELNDETRSDRQGKMLIHIEYALLYLLHNQKGIAHHHDLFKDEFIEMVKTKDD</sequence>
<comment type="caution">
    <text evidence="1">The sequence shown here is derived from an EMBL/GenBank/DDBJ whole genome shotgun (WGS) entry which is preliminary data.</text>
</comment>
<evidence type="ECO:0000313" key="1">
    <source>
        <dbReference type="EMBL" id="GIY44743.1"/>
    </source>
</evidence>
<keyword evidence="2" id="KW-1185">Reference proteome</keyword>
<organism evidence="1 2">
    <name type="scientific">Caerostris extrusa</name>
    <name type="common">Bark spider</name>
    <name type="synonym">Caerostris bankana</name>
    <dbReference type="NCBI Taxonomy" id="172846"/>
    <lineage>
        <taxon>Eukaryota</taxon>
        <taxon>Metazoa</taxon>
        <taxon>Ecdysozoa</taxon>
        <taxon>Arthropoda</taxon>
        <taxon>Chelicerata</taxon>
        <taxon>Arachnida</taxon>
        <taxon>Araneae</taxon>
        <taxon>Araneomorphae</taxon>
        <taxon>Entelegynae</taxon>
        <taxon>Araneoidea</taxon>
        <taxon>Araneidae</taxon>
        <taxon>Caerostris</taxon>
    </lineage>
</organism>
<dbReference type="EMBL" id="BPLR01011192">
    <property type="protein sequence ID" value="GIY44743.1"/>
    <property type="molecule type" value="Genomic_DNA"/>
</dbReference>
<dbReference type="Proteomes" id="UP001054945">
    <property type="component" value="Unassembled WGS sequence"/>
</dbReference>